<dbReference type="GO" id="GO:0016740">
    <property type="term" value="F:transferase activity"/>
    <property type="evidence" value="ECO:0007669"/>
    <property type="project" value="UniProtKB-KW"/>
</dbReference>
<dbReference type="PANTHER" id="PTHR36529">
    <property type="entry name" value="SLL1095 PROTEIN"/>
    <property type="match status" value="1"/>
</dbReference>
<proteinExistence type="predicted"/>
<dbReference type="AlphaFoldDB" id="A0A8J3CTW9"/>
<reference evidence="1" key="2">
    <citation type="submission" date="2020-09" db="EMBL/GenBank/DDBJ databases">
        <authorList>
            <person name="Sun Q."/>
            <person name="Kim S."/>
        </authorList>
    </citation>
    <scope>NUCLEOTIDE SEQUENCE</scope>
    <source>
        <strain evidence="1">KCTC 32513</strain>
    </source>
</reference>
<dbReference type="Pfam" id="PF09837">
    <property type="entry name" value="DUF2064"/>
    <property type="match status" value="1"/>
</dbReference>
<keyword evidence="1" id="KW-0808">Transferase</keyword>
<dbReference type="SUPFAM" id="SSF53448">
    <property type="entry name" value="Nucleotide-diphospho-sugar transferases"/>
    <property type="match status" value="1"/>
</dbReference>
<name>A0A8J3CTW9_9PROT</name>
<reference evidence="1" key="1">
    <citation type="journal article" date="2014" name="Int. J. Syst. Evol. Microbiol.">
        <title>Complete genome sequence of Corynebacterium casei LMG S-19264T (=DSM 44701T), isolated from a smear-ripened cheese.</title>
        <authorList>
            <consortium name="US DOE Joint Genome Institute (JGI-PGF)"/>
            <person name="Walter F."/>
            <person name="Albersmeier A."/>
            <person name="Kalinowski J."/>
            <person name="Ruckert C."/>
        </authorList>
    </citation>
    <scope>NUCLEOTIDE SEQUENCE</scope>
    <source>
        <strain evidence="1">KCTC 32513</strain>
    </source>
</reference>
<dbReference type="InterPro" id="IPR029044">
    <property type="entry name" value="Nucleotide-diphossugar_trans"/>
</dbReference>
<dbReference type="InterPro" id="IPR018641">
    <property type="entry name" value="Trfase_1_rSAM/seldom-assoc"/>
</dbReference>
<dbReference type="EMBL" id="BMZH01000009">
    <property type="protein sequence ID" value="GHA98981.1"/>
    <property type="molecule type" value="Genomic_DNA"/>
</dbReference>
<dbReference type="PANTHER" id="PTHR36529:SF1">
    <property type="entry name" value="GLYCOSYLTRANSFERASE"/>
    <property type="match status" value="1"/>
</dbReference>
<gene>
    <name evidence="1" type="ORF">GCM10009069_22440</name>
</gene>
<evidence type="ECO:0000313" key="1">
    <source>
        <dbReference type="EMBL" id="GHA98981.1"/>
    </source>
</evidence>
<sequence length="192" mass="20599">MSRPQLYVFAKKPGMGAAKTRLARDIGTTHAQRVCRAMSAQVLRNVTDPRWGTSLYVAPASAIGTVPAWDGIPQRPQPTGSLSPRLAEVFSGAKRPVLVIGTDCPQISARDIADAIKALRKAPFVFGPASDGGFWLMGAVAPLKPSVFDGVRWSSENTLSDLEVRLNGSIAKLRTLTDVDDAEGLAAWKTER</sequence>
<keyword evidence="2" id="KW-1185">Reference proteome</keyword>
<evidence type="ECO:0000313" key="2">
    <source>
        <dbReference type="Proteomes" id="UP000634004"/>
    </source>
</evidence>
<dbReference type="RefSeq" id="WP_189498461.1">
    <property type="nucleotide sequence ID" value="NZ_BMZH01000009.1"/>
</dbReference>
<protein>
    <submittedName>
        <fullName evidence="1">Glycosyl transferase</fullName>
    </submittedName>
</protein>
<dbReference type="Gene3D" id="3.90.550.10">
    <property type="entry name" value="Spore Coat Polysaccharide Biosynthesis Protein SpsA, Chain A"/>
    <property type="match status" value="1"/>
</dbReference>
<dbReference type="Proteomes" id="UP000634004">
    <property type="component" value="Unassembled WGS sequence"/>
</dbReference>
<comment type="caution">
    <text evidence="1">The sequence shown here is derived from an EMBL/GenBank/DDBJ whole genome shotgun (WGS) entry which is preliminary data.</text>
</comment>
<organism evidence="1 2">
    <name type="scientific">Algimonas arctica</name>
    <dbReference type="NCBI Taxonomy" id="1479486"/>
    <lineage>
        <taxon>Bacteria</taxon>
        <taxon>Pseudomonadati</taxon>
        <taxon>Pseudomonadota</taxon>
        <taxon>Alphaproteobacteria</taxon>
        <taxon>Maricaulales</taxon>
        <taxon>Robiginitomaculaceae</taxon>
        <taxon>Algimonas</taxon>
    </lineage>
</organism>
<accession>A0A8J3CTW9</accession>